<dbReference type="Pfam" id="PF07883">
    <property type="entry name" value="Cupin_2"/>
    <property type="match status" value="1"/>
</dbReference>
<dbReference type="PANTHER" id="PTHR35848:SF6">
    <property type="entry name" value="CUPIN TYPE-2 DOMAIN-CONTAINING PROTEIN"/>
    <property type="match status" value="1"/>
</dbReference>
<dbReference type="InterPro" id="IPR013096">
    <property type="entry name" value="Cupin_2"/>
</dbReference>
<accession>A0A285TKL2</accession>
<dbReference type="InterPro" id="IPR011051">
    <property type="entry name" value="RmlC_Cupin_sf"/>
</dbReference>
<dbReference type="GO" id="GO:0046872">
    <property type="term" value="F:metal ion binding"/>
    <property type="evidence" value="ECO:0007669"/>
    <property type="project" value="UniProtKB-KW"/>
</dbReference>
<feature type="domain" description="Cupin type-2" evidence="3">
    <location>
        <begin position="41"/>
        <end position="108"/>
    </location>
</feature>
<gene>
    <name evidence="4" type="ORF">SAMN05421512_112155</name>
</gene>
<evidence type="ECO:0000259" key="3">
    <source>
        <dbReference type="Pfam" id="PF07883"/>
    </source>
</evidence>
<dbReference type="AlphaFoldDB" id="A0A285TKL2"/>
<dbReference type="SUPFAM" id="SSF51182">
    <property type="entry name" value="RmlC-like cupins"/>
    <property type="match status" value="1"/>
</dbReference>
<keyword evidence="1" id="KW-0479">Metal-binding</keyword>
<name>A0A285TKL2_9HYPH</name>
<sequence length="173" mass="18939">MATLIDPEKLPWKRWRGLETARFKLIFSGDRTPTGELTFGLAELEPGEELSRHRHEEAEVYVILSGEGICEVGSERHHLRPGLALHIPAAMPHRTLAEGEEPLRWLFAFAADSFGEVRYTQDEAEASSGKRSDSEAAPRQLGNDPELSNPDATPGTGMLPDLGSNDPNAQPSG</sequence>
<feature type="region of interest" description="Disordered" evidence="2">
    <location>
        <begin position="120"/>
        <end position="173"/>
    </location>
</feature>
<dbReference type="EMBL" id="OBML01000012">
    <property type="protein sequence ID" value="SOC22835.1"/>
    <property type="molecule type" value="Genomic_DNA"/>
</dbReference>
<dbReference type="InterPro" id="IPR051610">
    <property type="entry name" value="GPI/OXD"/>
</dbReference>
<proteinExistence type="predicted"/>
<dbReference type="RefSeq" id="WP_176522153.1">
    <property type="nucleotide sequence ID" value="NZ_OBML01000012.1"/>
</dbReference>
<evidence type="ECO:0000313" key="4">
    <source>
        <dbReference type="EMBL" id="SOC22835.1"/>
    </source>
</evidence>
<keyword evidence="5" id="KW-1185">Reference proteome</keyword>
<evidence type="ECO:0000256" key="1">
    <source>
        <dbReference type="ARBA" id="ARBA00022723"/>
    </source>
</evidence>
<dbReference type="STRING" id="538381.GCA_001696535_00774"/>
<dbReference type="PANTHER" id="PTHR35848">
    <property type="entry name" value="OXALATE-BINDING PROTEIN"/>
    <property type="match status" value="1"/>
</dbReference>
<evidence type="ECO:0000256" key="2">
    <source>
        <dbReference type="SAM" id="MobiDB-lite"/>
    </source>
</evidence>
<dbReference type="Gene3D" id="2.60.120.10">
    <property type="entry name" value="Jelly Rolls"/>
    <property type="match status" value="1"/>
</dbReference>
<reference evidence="4 5" key="1">
    <citation type="submission" date="2017-08" db="EMBL/GenBank/DDBJ databases">
        <authorList>
            <person name="de Groot N.N."/>
        </authorList>
    </citation>
    <scope>NUCLEOTIDE SEQUENCE [LARGE SCALE GENOMIC DNA]</scope>
    <source>
        <strain evidence="4 5">USBA 352</strain>
    </source>
</reference>
<evidence type="ECO:0000313" key="5">
    <source>
        <dbReference type="Proteomes" id="UP000219331"/>
    </source>
</evidence>
<protein>
    <submittedName>
        <fullName evidence="4">Cupin domain-containing protein</fullName>
    </submittedName>
</protein>
<dbReference type="InterPro" id="IPR014710">
    <property type="entry name" value="RmlC-like_jellyroll"/>
</dbReference>
<dbReference type="Proteomes" id="UP000219331">
    <property type="component" value="Unassembled WGS sequence"/>
</dbReference>
<organism evidence="4 5">
    <name type="scientific">Stappia indica</name>
    <dbReference type="NCBI Taxonomy" id="538381"/>
    <lineage>
        <taxon>Bacteria</taxon>
        <taxon>Pseudomonadati</taxon>
        <taxon>Pseudomonadota</taxon>
        <taxon>Alphaproteobacteria</taxon>
        <taxon>Hyphomicrobiales</taxon>
        <taxon>Stappiaceae</taxon>
        <taxon>Stappia</taxon>
    </lineage>
</organism>